<evidence type="ECO:0000256" key="4">
    <source>
        <dbReference type="ARBA" id="ARBA00022597"/>
    </source>
</evidence>
<sequence>METPHPPTSPPADSWWPFIQATAFPLVGVVLANVMAFSPVPTFVNILSTGTLGPTDPMPIVIMFGSAMHTFVYSLAIRNPYMYASNAPAVCAVGFSFMCILRAKDLPTAQIATILTVALGSIAIVIINLGLKEIVQVAWSYKLLGVTFNVYQYLFFLFPLAQLRTIIVNKDASPLVPLLVTSVTVNGAIWSVYGAAINDWFIAGPNVAATMVGVAQLLLLARFGRAEAKKLERKQQQQAEQREQQENGDGYRDEEEGEGEGGNDREDGQRQDRQNGQSSSSS</sequence>
<feature type="compositionally biased region" description="Acidic residues" evidence="9">
    <location>
        <begin position="252"/>
        <end position="261"/>
    </location>
</feature>
<accession>A0A316UNM7</accession>
<evidence type="ECO:0000256" key="9">
    <source>
        <dbReference type="SAM" id="MobiDB-lite"/>
    </source>
</evidence>
<dbReference type="InterPro" id="IPR004316">
    <property type="entry name" value="SWEET_rpt"/>
</dbReference>
<dbReference type="AlphaFoldDB" id="A0A316UNM7"/>
<evidence type="ECO:0000256" key="8">
    <source>
        <dbReference type="ARBA" id="ARBA00023136"/>
    </source>
</evidence>
<evidence type="ECO:0000256" key="6">
    <source>
        <dbReference type="ARBA" id="ARBA00022737"/>
    </source>
</evidence>
<keyword evidence="7 10" id="KW-1133">Transmembrane helix</keyword>
<dbReference type="Gene3D" id="1.20.1280.290">
    <property type="match status" value="2"/>
</dbReference>
<feature type="transmembrane region" description="Helical" evidence="10">
    <location>
        <begin position="113"/>
        <end position="131"/>
    </location>
</feature>
<dbReference type="RefSeq" id="XP_025361166.1">
    <property type="nucleotide sequence ID" value="XM_025504774.1"/>
</dbReference>
<dbReference type="Proteomes" id="UP000245884">
    <property type="component" value="Unassembled WGS sequence"/>
</dbReference>
<keyword evidence="5 10" id="KW-0812">Transmembrane</keyword>
<evidence type="ECO:0000256" key="1">
    <source>
        <dbReference type="ARBA" id="ARBA00004127"/>
    </source>
</evidence>
<keyword evidence="8 10" id="KW-0472">Membrane</keyword>
<keyword evidence="4" id="KW-0762">Sugar transport</keyword>
<organism evidence="11 12">
    <name type="scientific">Jaminaea rosea</name>
    <dbReference type="NCBI Taxonomy" id="1569628"/>
    <lineage>
        <taxon>Eukaryota</taxon>
        <taxon>Fungi</taxon>
        <taxon>Dikarya</taxon>
        <taxon>Basidiomycota</taxon>
        <taxon>Ustilaginomycotina</taxon>
        <taxon>Exobasidiomycetes</taxon>
        <taxon>Microstromatales</taxon>
        <taxon>Microstromatales incertae sedis</taxon>
        <taxon>Jaminaea</taxon>
    </lineage>
</organism>
<dbReference type="OrthoDB" id="409725at2759"/>
<evidence type="ECO:0000313" key="12">
    <source>
        <dbReference type="Proteomes" id="UP000245884"/>
    </source>
</evidence>
<evidence type="ECO:0000256" key="2">
    <source>
        <dbReference type="ARBA" id="ARBA00007809"/>
    </source>
</evidence>
<feature type="transmembrane region" description="Helical" evidence="10">
    <location>
        <begin position="15"/>
        <end position="37"/>
    </location>
</feature>
<evidence type="ECO:0000256" key="7">
    <source>
        <dbReference type="ARBA" id="ARBA00022989"/>
    </source>
</evidence>
<proteinExistence type="inferred from homology"/>
<dbReference type="InterPro" id="IPR047664">
    <property type="entry name" value="SWEET"/>
</dbReference>
<feature type="compositionally biased region" description="Basic and acidic residues" evidence="9">
    <location>
        <begin position="231"/>
        <end position="251"/>
    </location>
</feature>
<evidence type="ECO:0000256" key="10">
    <source>
        <dbReference type="SAM" id="Phobius"/>
    </source>
</evidence>
<dbReference type="GO" id="GO:0012505">
    <property type="term" value="C:endomembrane system"/>
    <property type="evidence" value="ECO:0007669"/>
    <property type="project" value="UniProtKB-SubCell"/>
</dbReference>
<dbReference type="GO" id="GO:0016020">
    <property type="term" value="C:membrane"/>
    <property type="evidence" value="ECO:0007669"/>
    <property type="project" value="InterPro"/>
</dbReference>
<dbReference type="GeneID" id="37026597"/>
<reference evidence="11 12" key="1">
    <citation type="journal article" date="2018" name="Mol. Biol. Evol.">
        <title>Broad Genomic Sampling Reveals a Smut Pathogenic Ancestry of the Fungal Clade Ustilaginomycotina.</title>
        <authorList>
            <person name="Kijpornyongpan T."/>
            <person name="Mondo S.J."/>
            <person name="Barry K."/>
            <person name="Sandor L."/>
            <person name="Lee J."/>
            <person name="Lipzen A."/>
            <person name="Pangilinan J."/>
            <person name="LaButti K."/>
            <person name="Hainaut M."/>
            <person name="Henrissat B."/>
            <person name="Grigoriev I.V."/>
            <person name="Spatafora J.W."/>
            <person name="Aime M.C."/>
        </authorList>
    </citation>
    <scope>NUCLEOTIDE SEQUENCE [LARGE SCALE GENOMIC DNA]</scope>
    <source>
        <strain evidence="11 12">MCA 5214</strain>
    </source>
</reference>
<feature type="compositionally biased region" description="Basic and acidic residues" evidence="9">
    <location>
        <begin position="262"/>
        <end position="273"/>
    </location>
</feature>
<name>A0A316UNM7_9BASI</name>
<comment type="similarity">
    <text evidence="2">Belongs to the SWEET sugar transporter family.</text>
</comment>
<feature type="transmembrane region" description="Helical" evidence="10">
    <location>
        <begin position="175"/>
        <end position="196"/>
    </location>
</feature>
<evidence type="ECO:0008006" key="13">
    <source>
        <dbReference type="Google" id="ProtNLM"/>
    </source>
</evidence>
<keyword evidence="3" id="KW-0813">Transport</keyword>
<feature type="region of interest" description="Disordered" evidence="9">
    <location>
        <begin position="231"/>
        <end position="282"/>
    </location>
</feature>
<evidence type="ECO:0000256" key="3">
    <source>
        <dbReference type="ARBA" id="ARBA00022448"/>
    </source>
</evidence>
<evidence type="ECO:0000313" key="11">
    <source>
        <dbReference type="EMBL" id="PWN26554.1"/>
    </source>
</evidence>
<evidence type="ECO:0000256" key="5">
    <source>
        <dbReference type="ARBA" id="ARBA00022692"/>
    </source>
</evidence>
<feature type="transmembrane region" description="Helical" evidence="10">
    <location>
        <begin position="143"/>
        <end position="163"/>
    </location>
</feature>
<dbReference type="GO" id="GO:0051119">
    <property type="term" value="F:sugar transmembrane transporter activity"/>
    <property type="evidence" value="ECO:0007669"/>
    <property type="project" value="InterPro"/>
</dbReference>
<dbReference type="PANTHER" id="PTHR10791">
    <property type="entry name" value="RAG1-ACTIVATING PROTEIN 1"/>
    <property type="match status" value="1"/>
</dbReference>
<feature type="transmembrane region" description="Helical" evidence="10">
    <location>
        <begin position="202"/>
        <end position="224"/>
    </location>
</feature>
<protein>
    <recommendedName>
        <fullName evidence="13">Bidirectional sugar transporter SWEET</fullName>
    </recommendedName>
</protein>
<feature type="transmembrane region" description="Helical" evidence="10">
    <location>
        <begin position="83"/>
        <end position="101"/>
    </location>
</feature>
<keyword evidence="6" id="KW-0677">Repeat</keyword>
<keyword evidence="12" id="KW-1185">Reference proteome</keyword>
<dbReference type="Pfam" id="PF03083">
    <property type="entry name" value="MtN3_slv"/>
    <property type="match status" value="1"/>
</dbReference>
<comment type="subcellular location">
    <subcellularLocation>
        <location evidence="1">Endomembrane system</location>
        <topology evidence="1">Multi-pass membrane protein</topology>
    </subcellularLocation>
</comment>
<dbReference type="EMBL" id="KZ819671">
    <property type="protein sequence ID" value="PWN26554.1"/>
    <property type="molecule type" value="Genomic_DNA"/>
</dbReference>
<gene>
    <name evidence="11" type="ORF">BDZ90DRAFT_227740</name>
</gene>